<dbReference type="Gene3D" id="3.30.230.10">
    <property type="match status" value="1"/>
</dbReference>
<keyword evidence="7 10" id="KW-0067">ATP-binding</keyword>
<reference evidence="13" key="1">
    <citation type="submission" date="2020-02" db="EMBL/GenBank/DDBJ databases">
        <authorList>
            <person name="Meier V. D."/>
        </authorList>
    </citation>
    <scope>NUCLEOTIDE SEQUENCE</scope>
    <source>
        <strain evidence="13">AVDCRST_MAG39</strain>
    </source>
</reference>
<dbReference type="EC" id="2.7.1.148" evidence="2 10"/>
<dbReference type="GO" id="GO:0016114">
    <property type="term" value="P:terpenoid biosynthetic process"/>
    <property type="evidence" value="ECO:0007669"/>
    <property type="project" value="InterPro"/>
</dbReference>
<dbReference type="AlphaFoldDB" id="A0A6J4T7R1"/>
<dbReference type="InterPro" id="IPR020568">
    <property type="entry name" value="Ribosomal_Su5_D2-typ_SF"/>
</dbReference>
<evidence type="ECO:0000256" key="9">
    <source>
        <dbReference type="ARBA" id="ARBA00032554"/>
    </source>
</evidence>
<comment type="pathway">
    <text evidence="10">Isoprenoid biosynthesis; isopentenyl diphosphate biosynthesis via DXP pathway; isopentenyl diphosphate from 1-deoxy-D-xylulose 5-phosphate: step 3/6.</text>
</comment>
<dbReference type="Pfam" id="PF08544">
    <property type="entry name" value="GHMP_kinases_C"/>
    <property type="match status" value="1"/>
</dbReference>
<evidence type="ECO:0000256" key="2">
    <source>
        <dbReference type="ARBA" id="ARBA00012052"/>
    </source>
</evidence>
<dbReference type="SUPFAM" id="SSF54211">
    <property type="entry name" value="Ribosomal protein S5 domain 2-like"/>
    <property type="match status" value="1"/>
</dbReference>
<dbReference type="EMBL" id="CADCVW010000095">
    <property type="protein sequence ID" value="CAA9515746.1"/>
    <property type="molecule type" value="Genomic_DNA"/>
</dbReference>
<name>A0A6J4T7R1_9SPHN</name>
<dbReference type="HAMAP" id="MF_00061">
    <property type="entry name" value="IspE"/>
    <property type="match status" value="1"/>
</dbReference>
<sequence>MPGGYHSLETIFAFAEDGDALSAERADELLLEIRGPFAGALAEEADNLVLRAARRARALWGERRGARLALDKRLPVAAGLGGGSADAAAAVRLLARLWGHDAAEPRVVALAAGLGADVPACLRSRTAFGTGKGDELVLLDGVALAGRPVLLVNPGVALPTGEVFCAHGGADGGPLAPGEPLQSALAGRNDLEPPAVGLRPPIGEVLGLLRDAGGAELVRMSGSGATVFALYGDIAARDAADARLAAAHPGWWRLRTRLR</sequence>
<protein>
    <recommendedName>
        <fullName evidence="3 10">4-diphosphocytidyl-2-C-methyl-D-erythritol kinase</fullName>
        <shortName evidence="10">CMK</shortName>
        <ecNumber evidence="2 10">2.7.1.148</ecNumber>
    </recommendedName>
    <alternativeName>
        <fullName evidence="9 10">4-(cytidine-5'-diphospho)-2-C-methyl-D-erythritol kinase</fullName>
    </alternativeName>
</protein>
<keyword evidence="6 10" id="KW-0418">Kinase</keyword>
<dbReference type="UniPathway" id="UPA00056">
    <property type="reaction ID" value="UER00094"/>
</dbReference>
<accession>A0A6J4T7R1</accession>
<dbReference type="GO" id="GO:0005524">
    <property type="term" value="F:ATP binding"/>
    <property type="evidence" value="ECO:0007669"/>
    <property type="project" value="UniProtKB-UniRule"/>
</dbReference>
<organism evidence="13">
    <name type="scientific">uncultured Sphingomonadaceae bacterium</name>
    <dbReference type="NCBI Taxonomy" id="169976"/>
    <lineage>
        <taxon>Bacteria</taxon>
        <taxon>Pseudomonadati</taxon>
        <taxon>Pseudomonadota</taxon>
        <taxon>Alphaproteobacteria</taxon>
        <taxon>Sphingomonadales</taxon>
        <taxon>Sphingomonadaceae</taxon>
        <taxon>environmental samples</taxon>
    </lineage>
</organism>
<dbReference type="PANTHER" id="PTHR43527">
    <property type="entry name" value="4-DIPHOSPHOCYTIDYL-2-C-METHYL-D-ERYTHRITOL KINASE, CHLOROPLASTIC"/>
    <property type="match status" value="1"/>
</dbReference>
<dbReference type="InterPro" id="IPR036554">
    <property type="entry name" value="GHMP_kinase_C_sf"/>
</dbReference>
<evidence type="ECO:0000256" key="8">
    <source>
        <dbReference type="ARBA" id="ARBA00023229"/>
    </source>
</evidence>
<feature type="domain" description="GHMP kinase N-terminal" evidence="11">
    <location>
        <begin position="47"/>
        <end position="123"/>
    </location>
</feature>
<keyword evidence="8 10" id="KW-0414">Isoprene biosynthesis</keyword>
<dbReference type="GO" id="GO:0019288">
    <property type="term" value="P:isopentenyl diphosphate biosynthetic process, methylerythritol 4-phosphate pathway"/>
    <property type="evidence" value="ECO:0007669"/>
    <property type="project" value="UniProtKB-UniRule"/>
</dbReference>
<dbReference type="PIRSF" id="PIRSF010376">
    <property type="entry name" value="IspE"/>
    <property type="match status" value="1"/>
</dbReference>
<comment type="caution">
    <text evidence="10">Lacks conserved residue(s) required for the propagation of feature annotation.</text>
</comment>
<gene>
    <name evidence="10" type="primary">ispE</name>
    <name evidence="13" type="ORF">AVDCRST_MAG39-2439</name>
</gene>
<evidence type="ECO:0000259" key="12">
    <source>
        <dbReference type="Pfam" id="PF08544"/>
    </source>
</evidence>
<dbReference type="GO" id="GO:0050515">
    <property type="term" value="F:4-(cytidine 5'-diphospho)-2-C-methyl-D-erythritol kinase activity"/>
    <property type="evidence" value="ECO:0007669"/>
    <property type="project" value="UniProtKB-UniRule"/>
</dbReference>
<feature type="active site" evidence="10">
    <location>
        <position position="117"/>
    </location>
</feature>
<feature type="domain" description="GHMP kinase C-terminal" evidence="12">
    <location>
        <begin position="187"/>
        <end position="241"/>
    </location>
</feature>
<keyword evidence="4 10" id="KW-0808">Transferase</keyword>
<dbReference type="InterPro" id="IPR004424">
    <property type="entry name" value="IspE"/>
</dbReference>
<dbReference type="NCBIfam" id="NF011202">
    <property type="entry name" value="PRK14608.1"/>
    <property type="match status" value="1"/>
</dbReference>
<evidence type="ECO:0000256" key="4">
    <source>
        <dbReference type="ARBA" id="ARBA00022679"/>
    </source>
</evidence>
<comment type="catalytic activity">
    <reaction evidence="10">
        <text>4-CDP-2-C-methyl-D-erythritol + ATP = 4-CDP-2-C-methyl-D-erythritol 2-phosphate + ADP + H(+)</text>
        <dbReference type="Rhea" id="RHEA:18437"/>
        <dbReference type="ChEBI" id="CHEBI:15378"/>
        <dbReference type="ChEBI" id="CHEBI:30616"/>
        <dbReference type="ChEBI" id="CHEBI:57823"/>
        <dbReference type="ChEBI" id="CHEBI:57919"/>
        <dbReference type="ChEBI" id="CHEBI:456216"/>
        <dbReference type="EC" id="2.7.1.148"/>
    </reaction>
</comment>
<evidence type="ECO:0000259" key="11">
    <source>
        <dbReference type="Pfam" id="PF00288"/>
    </source>
</evidence>
<keyword evidence="5 10" id="KW-0547">Nucleotide-binding</keyword>
<dbReference type="Pfam" id="PF00288">
    <property type="entry name" value="GHMP_kinases_N"/>
    <property type="match status" value="1"/>
</dbReference>
<comment type="similarity">
    <text evidence="1 10">Belongs to the GHMP kinase family. IspE subfamily.</text>
</comment>
<evidence type="ECO:0000256" key="10">
    <source>
        <dbReference type="HAMAP-Rule" id="MF_00061"/>
    </source>
</evidence>
<dbReference type="InterPro" id="IPR013750">
    <property type="entry name" value="GHMP_kinase_C_dom"/>
</dbReference>
<evidence type="ECO:0000313" key="13">
    <source>
        <dbReference type="EMBL" id="CAA9515746.1"/>
    </source>
</evidence>
<dbReference type="InterPro" id="IPR006204">
    <property type="entry name" value="GHMP_kinase_N_dom"/>
</dbReference>
<dbReference type="SUPFAM" id="SSF55060">
    <property type="entry name" value="GHMP Kinase, C-terminal domain"/>
    <property type="match status" value="1"/>
</dbReference>
<proteinExistence type="inferred from homology"/>
<dbReference type="InterPro" id="IPR014721">
    <property type="entry name" value="Ribsml_uS5_D2-typ_fold_subgr"/>
</dbReference>
<evidence type="ECO:0000256" key="5">
    <source>
        <dbReference type="ARBA" id="ARBA00022741"/>
    </source>
</evidence>
<evidence type="ECO:0000256" key="3">
    <source>
        <dbReference type="ARBA" id="ARBA00017473"/>
    </source>
</evidence>
<evidence type="ECO:0000256" key="6">
    <source>
        <dbReference type="ARBA" id="ARBA00022777"/>
    </source>
</evidence>
<evidence type="ECO:0000256" key="7">
    <source>
        <dbReference type="ARBA" id="ARBA00022840"/>
    </source>
</evidence>
<evidence type="ECO:0000256" key="1">
    <source>
        <dbReference type="ARBA" id="ARBA00009684"/>
    </source>
</evidence>
<feature type="binding site" evidence="10">
    <location>
        <begin position="75"/>
        <end position="85"/>
    </location>
    <ligand>
        <name>ATP</name>
        <dbReference type="ChEBI" id="CHEBI:30616"/>
    </ligand>
</feature>
<dbReference type="PANTHER" id="PTHR43527:SF2">
    <property type="entry name" value="4-DIPHOSPHOCYTIDYL-2-C-METHYL-D-ERYTHRITOL KINASE, CHLOROPLASTIC"/>
    <property type="match status" value="1"/>
</dbReference>
<dbReference type="Gene3D" id="3.30.70.890">
    <property type="entry name" value="GHMP kinase, C-terminal domain"/>
    <property type="match status" value="1"/>
</dbReference>
<comment type="function">
    <text evidence="10">Catalyzes the phosphorylation of the position 2 hydroxy group of 4-diphosphocytidyl-2C-methyl-D-erythritol.</text>
</comment>